<feature type="region of interest" description="Disordered" evidence="1">
    <location>
        <begin position="315"/>
        <end position="352"/>
    </location>
</feature>
<feature type="region of interest" description="Disordered" evidence="1">
    <location>
        <begin position="184"/>
        <end position="205"/>
    </location>
</feature>
<evidence type="ECO:0000313" key="4">
    <source>
        <dbReference type="Proteomes" id="UP001303760"/>
    </source>
</evidence>
<keyword evidence="4" id="KW-1185">Reference proteome</keyword>
<organism evidence="3 4">
    <name type="scientific">Achaetomium macrosporum</name>
    <dbReference type="NCBI Taxonomy" id="79813"/>
    <lineage>
        <taxon>Eukaryota</taxon>
        <taxon>Fungi</taxon>
        <taxon>Dikarya</taxon>
        <taxon>Ascomycota</taxon>
        <taxon>Pezizomycotina</taxon>
        <taxon>Sordariomycetes</taxon>
        <taxon>Sordariomycetidae</taxon>
        <taxon>Sordariales</taxon>
        <taxon>Chaetomiaceae</taxon>
        <taxon>Achaetomium</taxon>
    </lineage>
</organism>
<dbReference type="SMART" id="SM00256">
    <property type="entry name" value="FBOX"/>
    <property type="match status" value="1"/>
</dbReference>
<feature type="compositionally biased region" description="Acidic residues" evidence="1">
    <location>
        <begin position="326"/>
        <end position="337"/>
    </location>
</feature>
<proteinExistence type="predicted"/>
<accession>A0AAN7CGZ6</accession>
<feature type="compositionally biased region" description="Polar residues" evidence="1">
    <location>
        <begin position="535"/>
        <end position="548"/>
    </location>
</feature>
<feature type="compositionally biased region" description="Low complexity" evidence="1">
    <location>
        <begin position="459"/>
        <end position="471"/>
    </location>
</feature>
<sequence length="1003" mass="110117">MASSTKQEAPTNPPTRRALAFTDLPQEVQREIIKHCSTRDLICVALVSKHFRDLAAAQLYRDFSIVFPDEDNPQFDTRVDSLAGGFDTFVTSDYNYAQYLKILCFDTLYMGDKAEVAYRPYLANLSCGKFMNTLLLLTLRKAKALEAFKWNIRVELSRPVYQELHRIPALSHVHIRLQAGPSQYETPPPLPYNASHSPSPPLPAHVTPVSSIPPPPSFGLIPPPGAPPGPPQGLYVPVMPASAVPLPPLPKPPRPKTLKKAPAVNEPPTLSGFKKLKSLAVLDIDTLDIVPELQACIRNSAGTLRKLKLSFSEKLASSARKPSIDPEPEDSDQDDEMVPPQPHFPNDEVSGPARAFRAQEERKIQESVLGRIFDVEPNPTEKVRGVSVEKKAKKAKVKSERDLIDFMKTIAPKFMGELNGTTDFAPPQDVIDMIGQAAQKYIDEAKSRNKMQGEQPNRSDASSSSASQLSDGKAGMAPAAETSGSGVTLFSDAAAGSKAKKIQRDASPEDIDIEEPEEQLAIDHDDSPAGDASPIDTTGSPSDSPISTEETLANANANHAKALATVESRRGEYNAAAADLEMFASRASSLNDEIRRSLDNNSAPAVRKGLAEAQSLIQEFNRIVQAAQEAVSTCDAAINGVEKLPADVQESVKRDHAHRMRDYLRETRGVALESLSIYLVPVKASVLSRAIDIRVLRRLTLLNVGVQAPIWALLHSENKEAPLPLRKIYTDNVSHTFLNFVSSLKEVHELFLLEREAKAKPESFAPKTHTTIDQIRRMVLKKHLTTLRGLMIKNLTDTAWDLNEKAILLLCMQGKKLEELACNMSIRAMHCLMQHIAGLASLRALHVVHLRNDDTCVWVMRETKRFLIDNVSHYPHLKLEYIAIDEDDRADQLIRVSDWYKDGGDTKSGEGKSAEKEGKGKQKAAGVNLSSLNLGSTSDLDIPAIISAELGEEGSSAGSDDWETDEEGDDEPVGQKIETIDGIPFCDVPGVRIFKKEIVAGRL</sequence>
<dbReference type="InterPro" id="IPR001810">
    <property type="entry name" value="F-box_dom"/>
</dbReference>
<dbReference type="Pfam" id="PF00646">
    <property type="entry name" value="F-box"/>
    <property type="match status" value="1"/>
</dbReference>
<dbReference type="SUPFAM" id="SSF81383">
    <property type="entry name" value="F-box domain"/>
    <property type="match status" value="1"/>
</dbReference>
<name>A0AAN7CGZ6_9PEZI</name>
<evidence type="ECO:0000259" key="2">
    <source>
        <dbReference type="PROSITE" id="PS50181"/>
    </source>
</evidence>
<reference evidence="3" key="2">
    <citation type="submission" date="2023-05" db="EMBL/GenBank/DDBJ databases">
        <authorList>
            <consortium name="Lawrence Berkeley National Laboratory"/>
            <person name="Steindorff A."/>
            <person name="Hensen N."/>
            <person name="Bonometti L."/>
            <person name="Westerberg I."/>
            <person name="Brannstrom I.O."/>
            <person name="Guillou S."/>
            <person name="Cros-Aarteil S."/>
            <person name="Calhoun S."/>
            <person name="Haridas S."/>
            <person name="Kuo A."/>
            <person name="Mondo S."/>
            <person name="Pangilinan J."/>
            <person name="Riley R."/>
            <person name="Labutti K."/>
            <person name="Andreopoulos B."/>
            <person name="Lipzen A."/>
            <person name="Chen C."/>
            <person name="Yanf M."/>
            <person name="Daum C."/>
            <person name="Ng V."/>
            <person name="Clum A."/>
            <person name="Ohm R."/>
            <person name="Martin F."/>
            <person name="Silar P."/>
            <person name="Natvig D."/>
            <person name="Lalanne C."/>
            <person name="Gautier V."/>
            <person name="Ament-Velasquez S.L."/>
            <person name="Kruys A."/>
            <person name="Hutchinson M.I."/>
            <person name="Powell A.J."/>
            <person name="Barry K."/>
            <person name="Miller A.N."/>
            <person name="Grigoriev I.V."/>
            <person name="Debuchy R."/>
            <person name="Gladieux P."/>
            <person name="Thoren M.H."/>
            <person name="Johannesson H."/>
        </authorList>
    </citation>
    <scope>NUCLEOTIDE SEQUENCE</scope>
    <source>
        <strain evidence="3">CBS 532.94</strain>
    </source>
</reference>
<evidence type="ECO:0000256" key="1">
    <source>
        <dbReference type="SAM" id="MobiDB-lite"/>
    </source>
</evidence>
<evidence type="ECO:0000313" key="3">
    <source>
        <dbReference type="EMBL" id="KAK4241933.1"/>
    </source>
</evidence>
<reference evidence="3" key="1">
    <citation type="journal article" date="2023" name="Mol. Phylogenet. Evol.">
        <title>Genome-scale phylogeny and comparative genomics of the fungal order Sordariales.</title>
        <authorList>
            <person name="Hensen N."/>
            <person name="Bonometti L."/>
            <person name="Westerberg I."/>
            <person name="Brannstrom I.O."/>
            <person name="Guillou S."/>
            <person name="Cros-Aarteil S."/>
            <person name="Calhoun S."/>
            <person name="Haridas S."/>
            <person name="Kuo A."/>
            <person name="Mondo S."/>
            <person name="Pangilinan J."/>
            <person name="Riley R."/>
            <person name="LaButti K."/>
            <person name="Andreopoulos B."/>
            <person name="Lipzen A."/>
            <person name="Chen C."/>
            <person name="Yan M."/>
            <person name="Daum C."/>
            <person name="Ng V."/>
            <person name="Clum A."/>
            <person name="Steindorff A."/>
            <person name="Ohm R.A."/>
            <person name="Martin F."/>
            <person name="Silar P."/>
            <person name="Natvig D.O."/>
            <person name="Lalanne C."/>
            <person name="Gautier V."/>
            <person name="Ament-Velasquez S.L."/>
            <person name="Kruys A."/>
            <person name="Hutchinson M.I."/>
            <person name="Powell A.J."/>
            <person name="Barry K."/>
            <person name="Miller A.N."/>
            <person name="Grigoriev I.V."/>
            <person name="Debuchy R."/>
            <person name="Gladieux P."/>
            <person name="Hiltunen Thoren M."/>
            <person name="Johannesson H."/>
        </authorList>
    </citation>
    <scope>NUCLEOTIDE SEQUENCE</scope>
    <source>
        <strain evidence="3">CBS 532.94</strain>
    </source>
</reference>
<dbReference type="AlphaFoldDB" id="A0AAN7CGZ6"/>
<gene>
    <name evidence="3" type="ORF">C8A03DRAFT_11841</name>
</gene>
<feature type="compositionally biased region" description="Acidic residues" evidence="1">
    <location>
        <begin position="960"/>
        <end position="972"/>
    </location>
</feature>
<feature type="region of interest" description="Disordered" evidence="1">
    <location>
        <begin position="523"/>
        <end position="548"/>
    </location>
</feature>
<feature type="region of interest" description="Disordered" evidence="1">
    <location>
        <begin position="952"/>
        <end position="976"/>
    </location>
</feature>
<dbReference type="Proteomes" id="UP001303760">
    <property type="component" value="Unassembled WGS sequence"/>
</dbReference>
<dbReference type="InterPro" id="IPR036047">
    <property type="entry name" value="F-box-like_dom_sf"/>
</dbReference>
<feature type="domain" description="F-box" evidence="2">
    <location>
        <begin position="18"/>
        <end position="63"/>
    </location>
</feature>
<comment type="caution">
    <text evidence="3">The sequence shown here is derived from an EMBL/GenBank/DDBJ whole genome shotgun (WGS) entry which is preliminary data.</text>
</comment>
<protein>
    <recommendedName>
        <fullName evidence="2">F-box domain-containing protein</fullName>
    </recommendedName>
</protein>
<dbReference type="PROSITE" id="PS50181">
    <property type="entry name" value="FBOX"/>
    <property type="match status" value="1"/>
</dbReference>
<feature type="region of interest" description="Disordered" evidence="1">
    <location>
        <begin position="447"/>
        <end position="484"/>
    </location>
</feature>
<dbReference type="EMBL" id="MU860014">
    <property type="protein sequence ID" value="KAK4241933.1"/>
    <property type="molecule type" value="Genomic_DNA"/>
</dbReference>